<dbReference type="EMBL" id="JARAKH010000049">
    <property type="protein sequence ID" value="KAK8376125.1"/>
    <property type="molecule type" value="Genomic_DNA"/>
</dbReference>
<gene>
    <name evidence="1" type="ORF">O3P69_008690</name>
</gene>
<organism evidence="1 2">
    <name type="scientific">Scylla paramamosain</name>
    <name type="common">Mud crab</name>
    <dbReference type="NCBI Taxonomy" id="85552"/>
    <lineage>
        <taxon>Eukaryota</taxon>
        <taxon>Metazoa</taxon>
        <taxon>Ecdysozoa</taxon>
        <taxon>Arthropoda</taxon>
        <taxon>Crustacea</taxon>
        <taxon>Multicrustacea</taxon>
        <taxon>Malacostraca</taxon>
        <taxon>Eumalacostraca</taxon>
        <taxon>Eucarida</taxon>
        <taxon>Decapoda</taxon>
        <taxon>Pleocyemata</taxon>
        <taxon>Brachyura</taxon>
        <taxon>Eubrachyura</taxon>
        <taxon>Portunoidea</taxon>
        <taxon>Portunidae</taxon>
        <taxon>Portuninae</taxon>
        <taxon>Scylla</taxon>
    </lineage>
</organism>
<accession>A0AAW0SMX7</accession>
<evidence type="ECO:0000313" key="2">
    <source>
        <dbReference type="Proteomes" id="UP001487740"/>
    </source>
</evidence>
<dbReference type="AlphaFoldDB" id="A0AAW0SMX7"/>
<comment type="caution">
    <text evidence="1">The sequence shown here is derived from an EMBL/GenBank/DDBJ whole genome shotgun (WGS) entry which is preliminary data.</text>
</comment>
<proteinExistence type="predicted"/>
<protein>
    <submittedName>
        <fullName evidence="1">Uncharacterized protein</fullName>
    </submittedName>
</protein>
<dbReference type="Proteomes" id="UP001487740">
    <property type="component" value="Unassembled WGS sequence"/>
</dbReference>
<sequence>MTVQFGFRDVEVPAKGSDQLNLARALLLCPSAADDVFQPLPCIVPVVYRLSWHV</sequence>
<name>A0AAW0SMX7_SCYPA</name>
<reference evidence="1 2" key="1">
    <citation type="submission" date="2023-03" db="EMBL/GenBank/DDBJ databases">
        <title>High-quality genome of Scylla paramamosain provides insights in environmental adaptation.</title>
        <authorList>
            <person name="Zhang L."/>
        </authorList>
    </citation>
    <scope>NUCLEOTIDE SEQUENCE [LARGE SCALE GENOMIC DNA]</scope>
    <source>
        <strain evidence="1">LZ_2023a</strain>
        <tissue evidence="1">Muscle</tissue>
    </source>
</reference>
<keyword evidence="2" id="KW-1185">Reference proteome</keyword>
<evidence type="ECO:0000313" key="1">
    <source>
        <dbReference type="EMBL" id="KAK8376125.1"/>
    </source>
</evidence>